<reference evidence="1 2" key="1">
    <citation type="submission" date="2015-03" db="EMBL/GenBank/DDBJ databases">
        <title>Draft genome of the nematode, Opisthorchis viverrini.</title>
        <authorList>
            <person name="Mitreva M."/>
        </authorList>
    </citation>
    <scope>NUCLEOTIDE SEQUENCE [LARGE SCALE GENOMIC DNA]</scope>
    <source>
        <strain evidence="1">Khon Kaen</strain>
    </source>
</reference>
<dbReference type="EMBL" id="KV892785">
    <property type="protein sequence ID" value="OON20216.1"/>
    <property type="molecule type" value="Genomic_DNA"/>
</dbReference>
<gene>
    <name evidence="1" type="ORF">X801_03908</name>
</gene>
<evidence type="ECO:0000313" key="2">
    <source>
        <dbReference type="Proteomes" id="UP000243686"/>
    </source>
</evidence>
<dbReference type="Proteomes" id="UP000243686">
    <property type="component" value="Unassembled WGS sequence"/>
</dbReference>
<evidence type="ECO:0000313" key="1">
    <source>
        <dbReference type="EMBL" id="OON20216.1"/>
    </source>
</evidence>
<organism evidence="1 2">
    <name type="scientific">Opisthorchis viverrini</name>
    <name type="common">Southeast Asian liver fluke</name>
    <dbReference type="NCBI Taxonomy" id="6198"/>
    <lineage>
        <taxon>Eukaryota</taxon>
        <taxon>Metazoa</taxon>
        <taxon>Spiralia</taxon>
        <taxon>Lophotrochozoa</taxon>
        <taxon>Platyhelminthes</taxon>
        <taxon>Trematoda</taxon>
        <taxon>Digenea</taxon>
        <taxon>Opisthorchiida</taxon>
        <taxon>Opisthorchiata</taxon>
        <taxon>Opisthorchiidae</taxon>
        <taxon>Opisthorchis</taxon>
    </lineage>
</organism>
<protein>
    <submittedName>
        <fullName evidence="1">Uncharacterized protein</fullName>
    </submittedName>
</protein>
<keyword evidence="2" id="KW-1185">Reference proteome</keyword>
<accession>A0A1S8X0L8</accession>
<sequence>MLVGPTDLDQSVSNCVCAIDRCTRCISIAGKWCTWFSTPLMTSDQNRDTCAQMSLRKSLLIQARC</sequence>
<name>A0A1S8X0L8_OPIVI</name>
<dbReference type="AlphaFoldDB" id="A0A1S8X0L8"/>
<proteinExistence type="predicted"/>